<dbReference type="NCBIfam" id="TIGR01494">
    <property type="entry name" value="ATPase_P-type"/>
    <property type="match status" value="1"/>
</dbReference>
<dbReference type="InterPro" id="IPR023214">
    <property type="entry name" value="HAD_sf"/>
</dbReference>
<accession>A0A0G0WTF5</accession>
<dbReference type="GO" id="GO:0005524">
    <property type="term" value="F:ATP binding"/>
    <property type="evidence" value="ECO:0007669"/>
    <property type="project" value="InterPro"/>
</dbReference>
<dbReference type="InterPro" id="IPR018303">
    <property type="entry name" value="ATPase_P-typ_P_site"/>
</dbReference>
<dbReference type="GO" id="GO:0016887">
    <property type="term" value="F:ATP hydrolysis activity"/>
    <property type="evidence" value="ECO:0007669"/>
    <property type="project" value="InterPro"/>
</dbReference>
<organism evidence="6 7">
    <name type="scientific">Candidatus Uhrbacteria bacterium GW2011_GWC2_41_11</name>
    <dbReference type="NCBI Taxonomy" id="1618985"/>
    <lineage>
        <taxon>Bacteria</taxon>
        <taxon>Candidatus Uhriibacteriota</taxon>
    </lineage>
</organism>
<evidence type="ECO:0000256" key="4">
    <source>
        <dbReference type="ARBA" id="ARBA00023136"/>
    </source>
</evidence>
<keyword evidence="2 5" id="KW-0812">Transmembrane</keyword>
<dbReference type="SUPFAM" id="SSF81665">
    <property type="entry name" value="Calcium ATPase, transmembrane domain M"/>
    <property type="match status" value="1"/>
</dbReference>
<comment type="subcellular location">
    <subcellularLocation>
        <location evidence="1">Membrane</location>
    </subcellularLocation>
</comment>
<evidence type="ECO:0000313" key="6">
    <source>
        <dbReference type="EMBL" id="KKR87720.1"/>
    </source>
</evidence>
<dbReference type="GO" id="GO:0016020">
    <property type="term" value="C:membrane"/>
    <property type="evidence" value="ECO:0007669"/>
    <property type="project" value="UniProtKB-SubCell"/>
</dbReference>
<proteinExistence type="predicted"/>
<dbReference type="Pfam" id="PF13246">
    <property type="entry name" value="Cation_ATPase"/>
    <property type="match status" value="1"/>
</dbReference>
<evidence type="ECO:0000256" key="3">
    <source>
        <dbReference type="ARBA" id="ARBA00022989"/>
    </source>
</evidence>
<dbReference type="Gene3D" id="1.20.1110.10">
    <property type="entry name" value="Calcium-transporting ATPase, transmembrane domain"/>
    <property type="match status" value="1"/>
</dbReference>
<evidence type="ECO:0000256" key="5">
    <source>
        <dbReference type="SAM" id="Phobius"/>
    </source>
</evidence>
<dbReference type="Gene3D" id="3.40.50.1000">
    <property type="entry name" value="HAD superfamily/HAD-like"/>
    <property type="match status" value="1"/>
</dbReference>
<keyword evidence="4 5" id="KW-0472">Membrane</keyword>
<dbReference type="Gene3D" id="2.70.150.10">
    <property type="entry name" value="Calcium-transporting ATPase, cytoplasmic transduction domain A"/>
    <property type="match status" value="1"/>
</dbReference>
<dbReference type="InterPro" id="IPR023298">
    <property type="entry name" value="ATPase_P-typ_TM_dom_sf"/>
</dbReference>
<protein>
    <submittedName>
        <fullName evidence="6">P-type ATPase, Mg2+ ATPase transport protein</fullName>
    </submittedName>
</protein>
<keyword evidence="3 5" id="KW-1133">Transmembrane helix</keyword>
<dbReference type="InterPro" id="IPR023299">
    <property type="entry name" value="ATPase_P-typ_cyto_dom_N"/>
</dbReference>
<evidence type="ECO:0000313" key="7">
    <source>
        <dbReference type="Proteomes" id="UP000034616"/>
    </source>
</evidence>
<feature type="non-terminal residue" evidence="6">
    <location>
        <position position="249"/>
    </location>
</feature>
<dbReference type="InterPro" id="IPR001757">
    <property type="entry name" value="P_typ_ATPase"/>
</dbReference>
<comment type="caution">
    <text evidence="6">The sequence shown here is derived from an EMBL/GenBank/DDBJ whole genome shotgun (WGS) entry which is preliminary data.</text>
</comment>
<dbReference type="SUPFAM" id="SSF81660">
    <property type="entry name" value="Metal cation-transporting ATPase, ATP-binding domain N"/>
    <property type="match status" value="1"/>
</dbReference>
<dbReference type="AlphaFoldDB" id="A0A0G0WTF5"/>
<feature type="transmembrane region" description="Helical" evidence="5">
    <location>
        <begin position="82"/>
        <end position="105"/>
    </location>
</feature>
<evidence type="ECO:0000256" key="1">
    <source>
        <dbReference type="ARBA" id="ARBA00004370"/>
    </source>
</evidence>
<sequence>MQNLAFMGTNVSQGLGRGVVIATGKKTELGKTSHLLQVKPHQTESQKGIASFGMFLFRIILIFSLGIFLFLAIFKHDWIESLLFALAIAVGISPELLPVIITINLSKGAQKMSKKHVIVKRLMSIEDLGNTDVLCTDKTGTLTAGNIALKDYFDFNKNKNQEILKYSLLCNIFTISKNITGNPLDEAILYFAKKNHLTKLTSGYKIIDSLSFDFIRRRMSVIVEKKSQRLLICKGAVEETLKICRQVIL</sequence>
<name>A0A0G0WTF5_9BACT</name>
<feature type="transmembrane region" description="Helical" evidence="5">
    <location>
        <begin position="55"/>
        <end position="76"/>
    </location>
</feature>
<dbReference type="EMBL" id="LCAH01000001">
    <property type="protein sequence ID" value="KKR87720.1"/>
    <property type="molecule type" value="Genomic_DNA"/>
</dbReference>
<evidence type="ECO:0000256" key="2">
    <source>
        <dbReference type="ARBA" id="ARBA00022692"/>
    </source>
</evidence>
<gene>
    <name evidence="6" type="ORF">UU35_C0001G0001</name>
</gene>
<dbReference type="Proteomes" id="UP000034616">
    <property type="component" value="Unassembled WGS sequence"/>
</dbReference>
<dbReference type="PROSITE" id="PS00154">
    <property type="entry name" value="ATPASE_E1_E2"/>
    <property type="match status" value="1"/>
</dbReference>
<reference evidence="6 7" key="1">
    <citation type="journal article" date="2015" name="Nature">
        <title>rRNA introns, odd ribosomes, and small enigmatic genomes across a large radiation of phyla.</title>
        <authorList>
            <person name="Brown C.T."/>
            <person name="Hug L.A."/>
            <person name="Thomas B.C."/>
            <person name="Sharon I."/>
            <person name="Castelle C.J."/>
            <person name="Singh A."/>
            <person name="Wilkins M.J."/>
            <person name="Williams K.H."/>
            <person name="Banfield J.F."/>
        </authorList>
    </citation>
    <scope>NUCLEOTIDE SEQUENCE [LARGE SCALE GENOMIC DNA]</scope>
</reference>
<dbReference type="PANTHER" id="PTHR42861">
    <property type="entry name" value="CALCIUM-TRANSPORTING ATPASE"/>
    <property type="match status" value="1"/>
</dbReference>
<dbReference type="Gene3D" id="3.40.1110.10">
    <property type="entry name" value="Calcium-transporting ATPase, cytoplasmic domain N"/>
    <property type="match status" value="1"/>
</dbReference>